<feature type="transmembrane region" description="Helical" evidence="7">
    <location>
        <begin position="186"/>
        <end position="206"/>
    </location>
</feature>
<feature type="transmembrane region" description="Helical" evidence="7">
    <location>
        <begin position="66"/>
        <end position="87"/>
    </location>
</feature>
<evidence type="ECO:0000256" key="1">
    <source>
        <dbReference type="ARBA" id="ARBA00004141"/>
    </source>
</evidence>
<feature type="transmembrane region" description="Helical" evidence="7">
    <location>
        <begin position="39"/>
        <end position="60"/>
    </location>
</feature>
<evidence type="ECO:0000256" key="7">
    <source>
        <dbReference type="SAM" id="Phobius"/>
    </source>
</evidence>
<evidence type="ECO:0000256" key="2">
    <source>
        <dbReference type="ARBA" id="ARBA00007362"/>
    </source>
</evidence>
<evidence type="ECO:0000256" key="3">
    <source>
        <dbReference type="ARBA" id="ARBA00022692"/>
    </source>
</evidence>
<keyword evidence="3 7" id="KW-0812">Transmembrane</keyword>
<keyword evidence="4 7" id="KW-1133">Transmembrane helix</keyword>
<feature type="transmembrane region" description="Helical" evidence="7">
    <location>
        <begin position="307"/>
        <end position="324"/>
    </location>
</feature>
<dbReference type="SUPFAM" id="SSF103481">
    <property type="entry name" value="Multidrug resistance efflux transporter EmrE"/>
    <property type="match status" value="2"/>
</dbReference>
<evidence type="ECO:0000256" key="5">
    <source>
        <dbReference type="ARBA" id="ARBA00023136"/>
    </source>
</evidence>
<feature type="transmembrane region" description="Helical" evidence="7">
    <location>
        <begin position="248"/>
        <end position="269"/>
    </location>
</feature>
<comment type="similarity">
    <text evidence="2">Belongs to the EamA transporter family.</text>
</comment>
<dbReference type="InterPro" id="IPR037185">
    <property type="entry name" value="EmrE-like"/>
</dbReference>
<reference evidence="9 10" key="1">
    <citation type="submission" date="2020-06" db="EMBL/GenBank/DDBJ databases">
        <title>Genome mining for natural products.</title>
        <authorList>
            <person name="Zhang B."/>
            <person name="Shi J."/>
            <person name="Ge H."/>
        </authorList>
    </citation>
    <scope>NUCLEOTIDE SEQUENCE [LARGE SCALE GENOMIC DNA]</scope>
    <source>
        <strain evidence="9 10">NA00687</strain>
    </source>
</reference>
<evidence type="ECO:0000259" key="8">
    <source>
        <dbReference type="Pfam" id="PF00892"/>
    </source>
</evidence>
<feature type="compositionally biased region" description="Low complexity" evidence="6">
    <location>
        <begin position="7"/>
        <end position="30"/>
    </location>
</feature>
<dbReference type="PANTHER" id="PTHR32322">
    <property type="entry name" value="INNER MEMBRANE TRANSPORTER"/>
    <property type="match status" value="1"/>
</dbReference>
<evidence type="ECO:0000313" key="10">
    <source>
        <dbReference type="Proteomes" id="UP000509303"/>
    </source>
</evidence>
<evidence type="ECO:0000256" key="6">
    <source>
        <dbReference type="SAM" id="MobiDB-lite"/>
    </source>
</evidence>
<evidence type="ECO:0000313" key="9">
    <source>
        <dbReference type="EMBL" id="QKW51083.1"/>
    </source>
</evidence>
<dbReference type="GO" id="GO:0016020">
    <property type="term" value="C:membrane"/>
    <property type="evidence" value="ECO:0007669"/>
    <property type="project" value="UniProtKB-SubCell"/>
</dbReference>
<organism evidence="9 10">
    <name type="scientific">Streptomyces buecherae</name>
    <dbReference type="NCBI Taxonomy" id="2763006"/>
    <lineage>
        <taxon>Bacteria</taxon>
        <taxon>Bacillati</taxon>
        <taxon>Actinomycetota</taxon>
        <taxon>Actinomycetes</taxon>
        <taxon>Kitasatosporales</taxon>
        <taxon>Streptomycetaceae</taxon>
        <taxon>Streptomyces</taxon>
    </lineage>
</organism>
<evidence type="ECO:0000256" key="4">
    <source>
        <dbReference type="ARBA" id="ARBA00022989"/>
    </source>
</evidence>
<keyword evidence="10" id="KW-1185">Reference proteome</keyword>
<dbReference type="Pfam" id="PF00892">
    <property type="entry name" value="EamA"/>
    <property type="match status" value="2"/>
</dbReference>
<feature type="transmembrane region" description="Helical" evidence="7">
    <location>
        <begin position="159"/>
        <end position="180"/>
    </location>
</feature>
<feature type="region of interest" description="Disordered" evidence="6">
    <location>
        <begin position="326"/>
        <end position="371"/>
    </location>
</feature>
<feature type="compositionally biased region" description="Polar residues" evidence="6">
    <location>
        <begin position="352"/>
        <end position="362"/>
    </location>
</feature>
<feature type="transmembrane region" description="Helical" evidence="7">
    <location>
        <begin position="281"/>
        <end position="301"/>
    </location>
</feature>
<dbReference type="AlphaFoldDB" id="A0A7H8N9I1"/>
<sequence length="371" mass="36964">MDTGTNASTDASTDAGGAADAGTGTETGASPGRRAGHPYLLLLTTMALWGVAFSSSKAVVADVPHTVGAFLRFGGGALALLVALRFLGRGGPPVPVRGAWPAMAAGVLGVFAYNGCFFWGLSLAPALDAGILIPVLSPVLTSAFLLVTGRERPSAGRVLGLGLGLVGAAIFFLGAGGSAAGGGERLWGDALFLLSAVCWAAYTLAGPRAMAGIAPLRATTYAMCAGAALLGVLAAPDLPATAWSELSVSTWLNLAYLAVGAAAVANLLYYRGVRRVGPATASLVMFTVPVINTLCATLVLGESFGRLQGVGAGVLLAGALLAATRGGPRGGARPPRGPGGQSRAGASRARRNSSNVSMSGRSARSDGMSAR</sequence>
<feature type="transmembrane region" description="Helical" evidence="7">
    <location>
        <begin position="99"/>
        <end position="121"/>
    </location>
</feature>
<dbReference type="RefSeq" id="WP_176162808.1">
    <property type="nucleotide sequence ID" value="NZ_CP054929.1"/>
</dbReference>
<accession>A0A7H8N9I1</accession>
<dbReference type="InterPro" id="IPR000620">
    <property type="entry name" value="EamA_dom"/>
</dbReference>
<protein>
    <submittedName>
        <fullName evidence="9">DMT family transporter</fullName>
    </submittedName>
</protein>
<feature type="transmembrane region" description="Helical" evidence="7">
    <location>
        <begin position="218"/>
        <end position="236"/>
    </location>
</feature>
<dbReference type="Proteomes" id="UP000509303">
    <property type="component" value="Chromosome"/>
</dbReference>
<keyword evidence="5 7" id="KW-0472">Membrane</keyword>
<feature type="domain" description="EamA" evidence="8">
    <location>
        <begin position="186"/>
        <end position="322"/>
    </location>
</feature>
<dbReference type="InterPro" id="IPR050638">
    <property type="entry name" value="AA-Vitamin_Transporters"/>
</dbReference>
<proteinExistence type="inferred from homology"/>
<gene>
    <name evidence="9" type="ORF">HUT08_17815</name>
</gene>
<dbReference type="PANTHER" id="PTHR32322:SF2">
    <property type="entry name" value="EAMA DOMAIN-CONTAINING PROTEIN"/>
    <property type="match status" value="1"/>
</dbReference>
<comment type="subcellular location">
    <subcellularLocation>
        <location evidence="1">Membrane</location>
        <topology evidence="1">Multi-pass membrane protein</topology>
    </subcellularLocation>
</comment>
<feature type="domain" description="EamA" evidence="8">
    <location>
        <begin position="39"/>
        <end position="172"/>
    </location>
</feature>
<feature type="transmembrane region" description="Helical" evidence="7">
    <location>
        <begin position="127"/>
        <end position="147"/>
    </location>
</feature>
<dbReference type="EMBL" id="CP054929">
    <property type="protein sequence ID" value="QKW51083.1"/>
    <property type="molecule type" value="Genomic_DNA"/>
</dbReference>
<feature type="region of interest" description="Disordered" evidence="6">
    <location>
        <begin position="1"/>
        <end position="32"/>
    </location>
</feature>
<name>A0A7H8N9I1_9ACTN</name>